<reference evidence="2" key="1">
    <citation type="submission" date="2022-10" db="EMBL/GenBank/DDBJ databases">
        <title>Whole genome sequencing of three plant growth promoting bacteria isolated from Vachellia tortilis subsp. raddiana in Morocco.</title>
        <authorList>
            <person name="Hnini M."/>
            <person name="Zouagui R."/>
            <person name="Zouagui H."/>
            <person name="Chemao Elfihri M.-W."/>
            <person name="Ibrahimi A."/>
            <person name="Sbabou L."/>
            <person name="Aurag J."/>
        </authorList>
    </citation>
    <scope>NUCLEOTIDE SEQUENCE</scope>
    <source>
        <strain evidence="2">LMR678</strain>
    </source>
</reference>
<name>A0ABT4KB03_9HYPH</name>
<accession>A0ABT4KB03</accession>
<gene>
    <name evidence="2" type="ORF">O3W52_03165</name>
</gene>
<evidence type="ECO:0000313" key="3">
    <source>
        <dbReference type="Proteomes" id="UP001079430"/>
    </source>
</evidence>
<sequence length="78" mass="9028">MNRRNTIEQMVQDAERLQQANKFLNERFAQTETQFVDEWKAIEALDIASGTGEPGELEKRLNDEFTRSLDALRNATAR</sequence>
<dbReference type="EMBL" id="JAPVOI010000003">
    <property type="protein sequence ID" value="MCZ4089096.1"/>
    <property type="molecule type" value="Genomic_DNA"/>
</dbReference>
<evidence type="ECO:0000256" key="1">
    <source>
        <dbReference type="SAM" id="Coils"/>
    </source>
</evidence>
<protein>
    <submittedName>
        <fullName evidence="2">Uncharacterized protein</fullName>
    </submittedName>
</protein>
<comment type="caution">
    <text evidence="2">The sequence shown here is derived from an EMBL/GenBank/DDBJ whole genome shotgun (WGS) entry which is preliminary data.</text>
</comment>
<evidence type="ECO:0000313" key="2">
    <source>
        <dbReference type="EMBL" id="MCZ4089096.1"/>
    </source>
</evidence>
<proteinExistence type="predicted"/>
<keyword evidence="1" id="KW-0175">Coiled coil</keyword>
<dbReference type="RefSeq" id="WP_269275441.1">
    <property type="nucleotide sequence ID" value="NZ_JAPVOI010000003.1"/>
</dbReference>
<organism evidence="2 3">
    <name type="scientific">Sinorhizobium psoraleae</name>
    <dbReference type="NCBI Taxonomy" id="520838"/>
    <lineage>
        <taxon>Bacteria</taxon>
        <taxon>Pseudomonadati</taxon>
        <taxon>Pseudomonadota</taxon>
        <taxon>Alphaproteobacteria</taxon>
        <taxon>Hyphomicrobiales</taxon>
        <taxon>Rhizobiaceae</taxon>
        <taxon>Sinorhizobium/Ensifer group</taxon>
        <taxon>Sinorhizobium</taxon>
    </lineage>
</organism>
<dbReference type="Proteomes" id="UP001079430">
    <property type="component" value="Unassembled WGS sequence"/>
</dbReference>
<keyword evidence="3" id="KW-1185">Reference proteome</keyword>
<feature type="coiled-coil region" evidence="1">
    <location>
        <begin position="7"/>
        <end position="34"/>
    </location>
</feature>